<protein>
    <submittedName>
        <fullName evidence="2">Magnesium-transporting ATPase (P-type)</fullName>
    </submittedName>
</protein>
<keyword evidence="3" id="KW-1185">Reference proteome</keyword>
<feature type="transmembrane region" description="Helical" evidence="1">
    <location>
        <begin position="160"/>
        <end position="180"/>
    </location>
</feature>
<evidence type="ECO:0000313" key="2">
    <source>
        <dbReference type="EMBL" id="MDQ0189826.1"/>
    </source>
</evidence>
<dbReference type="Proteomes" id="UP001232973">
    <property type="component" value="Unassembled WGS sequence"/>
</dbReference>
<keyword evidence="1" id="KW-0472">Membrane</keyword>
<dbReference type="EMBL" id="JAUSTP010000011">
    <property type="protein sequence ID" value="MDQ0189826.1"/>
    <property type="molecule type" value="Genomic_DNA"/>
</dbReference>
<accession>A0ABT9XJD1</accession>
<evidence type="ECO:0000313" key="3">
    <source>
        <dbReference type="Proteomes" id="UP001232973"/>
    </source>
</evidence>
<feature type="transmembrane region" description="Helical" evidence="1">
    <location>
        <begin position="49"/>
        <end position="70"/>
    </location>
</feature>
<proteinExistence type="predicted"/>
<keyword evidence="1" id="KW-1133">Transmembrane helix</keyword>
<name>A0ABT9XJD1_9BACL</name>
<gene>
    <name evidence="2" type="ORF">J2S03_001673</name>
</gene>
<evidence type="ECO:0000256" key="1">
    <source>
        <dbReference type="SAM" id="Phobius"/>
    </source>
</evidence>
<organism evidence="2 3">
    <name type="scientific">Alicyclobacillus cycloheptanicus</name>
    <dbReference type="NCBI Taxonomy" id="1457"/>
    <lineage>
        <taxon>Bacteria</taxon>
        <taxon>Bacillati</taxon>
        <taxon>Bacillota</taxon>
        <taxon>Bacilli</taxon>
        <taxon>Bacillales</taxon>
        <taxon>Alicyclobacillaceae</taxon>
        <taxon>Alicyclobacillus</taxon>
    </lineage>
</organism>
<feature type="transmembrane region" description="Helical" evidence="1">
    <location>
        <begin position="91"/>
        <end position="120"/>
    </location>
</feature>
<comment type="caution">
    <text evidence="2">The sequence shown here is derived from an EMBL/GenBank/DDBJ whole genome shotgun (WGS) entry which is preliminary data.</text>
</comment>
<feature type="transmembrane region" description="Helical" evidence="1">
    <location>
        <begin position="192"/>
        <end position="211"/>
    </location>
</feature>
<sequence length="226" mass="26382">MTFFRKVPRFILQDWKLRRKVVMIVLGLIPVLYVLGVLFSGFFNGVSTIQQFVLLLRFEFTYCPLFVLMISVTRDLDTSVLVRRFERRDELALYQTVSVAWDALIFTLVVLVFGICTYLFHFHRKLTGDFSLVAFTARFWLVLVSTGLLFIVLERWINRVLSALAVISLVIVDRFTLKAIPLILEVGDHQRPFMNLLMLFLVIVVLLSVIMNQINRRDFYHGDDSH</sequence>
<dbReference type="RefSeq" id="WP_274457288.1">
    <property type="nucleotide sequence ID" value="NZ_CP067097.1"/>
</dbReference>
<feature type="transmembrane region" description="Helical" evidence="1">
    <location>
        <begin position="132"/>
        <end position="153"/>
    </location>
</feature>
<feature type="transmembrane region" description="Helical" evidence="1">
    <location>
        <begin position="21"/>
        <end position="43"/>
    </location>
</feature>
<keyword evidence="1" id="KW-0812">Transmembrane</keyword>
<reference evidence="2 3" key="1">
    <citation type="submission" date="2023-07" db="EMBL/GenBank/DDBJ databases">
        <title>Genomic Encyclopedia of Type Strains, Phase IV (KMG-IV): sequencing the most valuable type-strain genomes for metagenomic binning, comparative biology and taxonomic classification.</title>
        <authorList>
            <person name="Goeker M."/>
        </authorList>
    </citation>
    <scope>NUCLEOTIDE SEQUENCE [LARGE SCALE GENOMIC DNA]</scope>
    <source>
        <strain evidence="2 3">DSM 4006</strain>
    </source>
</reference>